<name>A0A6J5P5A0_9CAUD</name>
<dbReference type="InterPro" id="IPR009061">
    <property type="entry name" value="DNA-bd_dom_put_sf"/>
</dbReference>
<protein>
    <submittedName>
        <fullName evidence="1">Helix-turn-helix domain containing protein</fullName>
    </submittedName>
</protein>
<organism evidence="1">
    <name type="scientific">uncultured Caudovirales phage</name>
    <dbReference type="NCBI Taxonomy" id="2100421"/>
    <lineage>
        <taxon>Viruses</taxon>
        <taxon>Duplodnaviria</taxon>
        <taxon>Heunggongvirae</taxon>
        <taxon>Uroviricota</taxon>
        <taxon>Caudoviricetes</taxon>
        <taxon>Peduoviridae</taxon>
        <taxon>Maltschvirus</taxon>
        <taxon>Maltschvirus maltsch</taxon>
    </lineage>
</organism>
<evidence type="ECO:0000313" key="2">
    <source>
        <dbReference type="EMBL" id="CAB4171354.1"/>
    </source>
</evidence>
<evidence type="ECO:0000313" key="1">
    <source>
        <dbReference type="EMBL" id="CAB4164508.1"/>
    </source>
</evidence>
<dbReference type="EMBL" id="LR796862">
    <property type="protein sequence ID" value="CAB4171354.1"/>
    <property type="molecule type" value="Genomic_DNA"/>
</dbReference>
<evidence type="ECO:0000313" key="3">
    <source>
        <dbReference type="EMBL" id="CAB4214476.1"/>
    </source>
</evidence>
<proteinExistence type="predicted"/>
<dbReference type="EMBL" id="LR797406">
    <property type="protein sequence ID" value="CAB4214476.1"/>
    <property type="molecule type" value="Genomic_DNA"/>
</dbReference>
<accession>A0A6J5P5A0</accession>
<dbReference type="SUPFAM" id="SSF46955">
    <property type="entry name" value="Putative DNA-binding domain"/>
    <property type="match status" value="1"/>
</dbReference>
<sequence length="64" mass="7633">MSQLLTPKELCERWKIADNTLRKWRVANTGPTYIKLGEGRNSEVRYRVEDIESFERSNRFVTEN</sequence>
<dbReference type="EMBL" id="LR796767">
    <property type="protein sequence ID" value="CAB4164508.1"/>
    <property type="molecule type" value="Genomic_DNA"/>
</dbReference>
<reference evidence="1" key="1">
    <citation type="submission" date="2020-04" db="EMBL/GenBank/DDBJ databases">
        <authorList>
            <person name="Chiriac C."/>
            <person name="Salcher M."/>
            <person name="Ghai R."/>
            <person name="Kavagutti S V."/>
        </authorList>
    </citation>
    <scope>NUCLEOTIDE SEQUENCE</scope>
</reference>
<gene>
    <name evidence="3" type="ORF">UFOVP1453_40</name>
    <name evidence="1" type="ORF">UFOVP832_35</name>
    <name evidence="2" type="ORF">UFOVP919_39</name>
</gene>